<dbReference type="SUPFAM" id="SSF48452">
    <property type="entry name" value="TPR-like"/>
    <property type="match status" value="1"/>
</dbReference>
<feature type="chain" id="PRO_5012964783" evidence="2">
    <location>
        <begin position="26"/>
        <end position="182"/>
    </location>
</feature>
<evidence type="ECO:0000256" key="2">
    <source>
        <dbReference type="SAM" id="SignalP"/>
    </source>
</evidence>
<keyword evidence="1" id="KW-0802">TPR repeat</keyword>
<proteinExistence type="predicted"/>
<dbReference type="Proteomes" id="UP000217211">
    <property type="component" value="Chromosome"/>
</dbReference>
<accession>A0A249PD69</accession>
<dbReference type="EMBL" id="CP023067">
    <property type="protein sequence ID" value="ASY63863.1"/>
    <property type="molecule type" value="Genomic_DNA"/>
</dbReference>
<dbReference type="PROSITE" id="PS50005">
    <property type="entry name" value="TPR"/>
    <property type="match status" value="1"/>
</dbReference>
<evidence type="ECO:0000313" key="4">
    <source>
        <dbReference type="Proteomes" id="UP000217211"/>
    </source>
</evidence>
<dbReference type="InterPro" id="IPR019734">
    <property type="entry name" value="TPR_rpt"/>
</dbReference>
<dbReference type="RefSeq" id="WP_050979919.1">
    <property type="nucleotide sequence ID" value="NZ_AJQT01000013.1"/>
</dbReference>
<evidence type="ECO:0000313" key="3">
    <source>
        <dbReference type="EMBL" id="ASY63863.1"/>
    </source>
</evidence>
<reference evidence="3 4" key="1">
    <citation type="submission" date="2017-08" db="EMBL/GenBank/DDBJ databases">
        <title>Multipartite genome sequences of Sinorhizobium species nodulating soybeans.</title>
        <authorList>
            <person name="Tian C.F."/>
        </authorList>
    </citation>
    <scope>NUCLEOTIDE SEQUENCE [LARGE SCALE GENOMIC DNA]</scope>
    <source>
        <strain evidence="3 4">CCBAU 05684</strain>
    </source>
</reference>
<sequence length="182" mass="20491">MTNRKIILFAAAVLTASMASQAAMAVGDDTSEPPKKTKTTTQCTDGKIWDAEQNRCVEPKKSSLNDDILFDAARELAYAGQYENAIRVLDAMKERQSARVFNYLGYANRKAGRTEVGMQYYKRALQADENYILARSYMGQALVEQGRMEEAKVQLVEIRDRGGENTWAYRALLQSLGGLRRY</sequence>
<evidence type="ECO:0000256" key="1">
    <source>
        <dbReference type="PROSITE-ProRule" id="PRU00339"/>
    </source>
</evidence>
<protein>
    <submittedName>
        <fullName evidence="3">Uncharacterized protein</fullName>
    </submittedName>
</protein>
<dbReference type="Pfam" id="PF14559">
    <property type="entry name" value="TPR_19"/>
    <property type="match status" value="1"/>
</dbReference>
<feature type="repeat" description="TPR" evidence="1">
    <location>
        <begin position="98"/>
        <end position="131"/>
    </location>
</feature>
<dbReference type="STRING" id="716928.GCA_000261485_00543"/>
<keyword evidence="4" id="KW-1185">Reference proteome</keyword>
<dbReference type="InterPro" id="IPR011990">
    <property type="entry name" value="TPR-like_helical_dom_sf"/>
</dbReference>
<feature type="signal peptide" evidence="2">
    <location>
        <begin position="1"/>
        <end position="25"/>
    </location>
</feature>
<organism evidence="3 4">
    <name type="scientific">Sinorhizobium sojae CCBAU 05684</name>
    <dbReference type="NCBI Taxonomy" id="716928"/>
    <lineage>
        <taxon>Bacteria</taxon>
        <taxon>Pseudomonadati</taxon>
        <taxon>Pseudomonadota</taxon>
        <taxon>Alphaproteobacteria</taxon>
        <taxon>Hyphomicrobiales</taxon>
        <taxon>Rhizobiaceae</taxon>
        <taxon>Sinorhizobium/Ensifer group</taxon>
        <taxon>Sinorhizobium</taxon>
    </lineage>
</organism>
<name>A0A249PD69_9HYPH</name>
<dbReference type="AlphaFoldDB" id="A0A249PD69"/>
<dbReference type="Gene3D" id="1.25.40.10">
    <property type="entry name" value="Tetratricopeptide repeat domain"/>
    <property type="match status" value="1"/>
</dbReference>
<dbReference type="OrthoDB" id="8592798at2"/>
<keyword evidence="2" id="KW-0732">Signal</keyword>
<gene>
    <name evidence="3" type="ORF">SJ05684_c24230</name>
</gene>
<dbReference type="KEGG" id="esj:SJ05684_c24230"/>
<dbReference type="eggNOG" id="COG5010">
    <property type="taxonomic scope" value="Bacteria"/>
</dbReference>